<keyword evidence="11" id="KW-0046">Antibiotic resistance</keyword>
<dbReference type="GO" id="GO:0008270">
    <property type="term" value="F:zinc ion binding"/>
    <property type="evidence" value="ECO:0007669"/>
    <property type="project" value="InterPro"/>
</dbReference>
<accession>A0A8J3ZZ58</accession>
<evidence type="ECO:0000256" key="9">
    <source>
        <dbReference type="ARBA" id="ARBA00022801"/>
    </source>
</evidence>
<dbReference type="GO" id="GO:0046677">
    <property type="term" value="P:response to antibiotic"/>
    <property type="evidence" value="ECO:0007669"/>
    <property type="project" value="UniProtKB-KW"/>
</dbReference>
<evidence type="ECO:0000313" key="13">
    <source>
        <dbReference type="EMBL" id="GIJ70898.1"/>
    </source>
</evidence>
<evidence type="ECO:0000256" key="8">
    <source>
        <dbReference type="ARBA" id="ARBA00022764"/>
    </source>
</evidence>
<evidence type="ECO:0000313" key="14">
    <source>
        <dbReference type="Proteomes" id="UP000635606"/>
    </source>
</evidence>
<comment type="subcellular location">
    <subcellularLocation>
        <location evidence="3">Periplasm</location>
    </subcellularLocation>
</comment>
<evidence type="ECO:0000256" key="2">
    <source>
        <dbReference type="ARBA" id="ARBA00001947"/>
    </source>
</evidence>
<keyword evidence="14" id="KW-1185">Reference proteome</keyword>
<dbReference type="Proteomes" id="UP000635606">
    <property type="component" value="Unassembled WGS sequence"/>
</dbReference>
<keyword evidence="7" id="KW-0732">Signal</keyword>
<dbReference type="PANTHER" id="PTHR42951">
    <property type="entry name" value="METALLO-BETA-LACTAMASE DOMAIN-CONTAINING"/>
    <property type="match status" value="1"/>
</dbReference>
<dbReference type="PANTHER" id="PTHR42951:SF17">
    <property type="entry name" value="METALLO-BETA-LACTAMASE DOMAIN-CONTAINING PROTEIN"/>
    <property type="match status" value="1"/>
</dbReference>
<organism evidence="13 14">
    <name type="scientific">Virgisporangium ochraceum</name>
    <dbReference type="NCBI Taxonomy" id="65505"/>
    <lineage>
        <taxon>Bacteria</taxon>
        <taxon>Bacillati</taxon>
        <taxon>Actinomycetota</taxon>
        <taxon>Actinomycetes</taxon>
        <taxon>Micromonosporales</taxon>
        <taxon>Micromonosporaceae</taxon>
        <taxon>Virgisporangium</taxon>
    </lineage>
</organism>
<dbReference type="PROSITE" id="PS00743">
    <property type="entry name" value="BETA_LACTAMASE_B_1"/>
    <property type="match status" value="1"/>
</dbReference>
<comment type="similarity">
    <text evidence="4">Belongs to the metallo-beta-lactamase superfamily. Class-B beta-lactamase family.</text>
</comment>
<keyword evidence="6" id="KW-0479">Metal-binding</keyword>
<evidence type="ECO:0000256" key="3">
    <source>
        <dbReference type="ARBA" id="ARBA00004418"/>
    </source>
</evidence>
<evidence type="ECO:0000259" key="12">
    <source>
        <dbReference type="SMART" id="SM00849"/>
    </source>
</evidence>
<protein>
    <recommendedName>
        <fullName evidence="5">beta-lactamase</fullName>
        <ecNumber evidence="5">3.5.2.6</ecNumber>
    </recommendedName>
</protein>
<dbReference type="SUPFAM" id="SSF56281">
    <property type="entry name" value="Metallo-hydrolase/oxidoreductase"/>
    <property type="match status" value="1"/>
</dbReference>
<evidence type="ECO:0000256" key="1">
    <source>
        <dbReference type="ARBA" id="ARBA00001526"/>
    </source>
</evidence>
<keyword evidence="10" id="KW-0862">Zinc</keyword>
<evidence type="ECO:0000256" key="11">
    <source>
        <dbReference type="ARBA" id="ARBA00023251"/>
    </source>
</evidence>
<dbReference type="RefSeq" id="WP_203930790.1">
    <property type="nucleotide sequence ID" value="NZ_BOPH01000083.1"/>
</dbReference>
<comment type="cofactor">
    <cofactor evidence="2">
        <name>Zn(2+)</name>
        <dbReference type="ChEBI" id="CHEBI:29105"/>
    </cofactor>
</comment>
<dbReference type="GO" id="GO:0042597">
    <property type="term" value="C:periplasmic space"/>
    <property type="evidence" value="ECO:0007669"/>
    <property type="project" value="UniProtKB-SubCell"/>
</dbReference>
<gene>
    <name evidence="13" type="ORF">Voc01_058150</name>
</gene>
<dbReference type="SMART" id="SM00849">
    <property type="entry name" value="Lactamase_B"/>
    <property type="match status" value="1"/>
</dbReference>
<dbReference type="Pfam" id="PF00753">
    <property type="entry name" value="Lactamase_B"/>
    <property type="match status" value="1"/>
</dbReference>
<evidence type="ECO:0000256" key="4">
    <source>
        <dbReference type="ARBA" id="ARBA00005250"/>
    </source>
</evidence>
<dbReference type="AlphaFoldDB" id="A0A8J3ZZ58"/>
<evidence type="ECO:0000256" key="5">
    <source>
        <dbReference type="ARBA" id="ARBA00012865"/>
    </source>
</evidence>
<proteinExistence type="inferred from homology"/>
<name>A0A8J3ZZ58_9ACTN</name>
<dbReference type="InterPro" id="IPR001279">
    <property type="entry name" value="Metallo-B-lactamas"/>
</dbReference>
<sequence>MRQVADGVFEIGISFVHAHLVVTDDGVVLVDTGLPRRSAKVERALHEARRTVGDVRAVLFTHWHADHTGGGADLVRRSGARTVAHTLDAPVISGAVPMPLTPLQKVTRFLTGTPEPVAVDEVLGADGPFSVPGFTAVHTPGHTAGHVSYLLDRDGGVLFAGDAAAGAGTKVRSTPRLMTSDVAAARASVARLAELRFEVAVFGHGGAVTARAADRFRALAAR</sequence>
<evidence type="ECO:0000256" key="10">
    <source>
        <dbReference type="ARBA" id="ARBA00022833"/>
    </source>
</evidence>
<evidence type="ECO:0000256" key="6">
    <source>
        <dbReference type="ARBA" id="ARBA00022723"/>
    </source>
</evidence>
<dbReference type="EC" id="3.5.2.6" evidence="5"/>
<keyword evidence="9 13" id="KW-0378">Hydrolase</keyword>
<dbReference type="GO" id="GO:0017001">
    <property type="term" value="P:antibiotic catabolic process"/>
    <property type="evidence" value="ECO:0007669"/>
    <property type="project" value="InterPro"/>
</dbReference>
<dbReference type="InterPro" id="IPR001018">
    <property type="entry name" value="Beta-lactamase_class-B_CS"/>
</dbReference>
<comment type="catalytic activity">
    <reaction evidence="1">
        <text>a beta-lactam + H2O = a substituted beta-amino acid</text>
        <dbReference type="Rhea" id="RHEA:20401"/>
        <dbReference type="ChEBI" id="CHEBI:15377"/>
        <dbReference type="ChEBI" id="CHEBI:35627"/>
        <dbReference type="ChEBI" id="CHEBI:140347"/>
        <dbReference type="EC" id="3.5.2.6"/>
    </reaction>
</comment>
<dbReference type="GO" id="GO:0008800">
    <property type="term" value="F:beta-lactamase activity"/>
    <property type="evidence" value="ECO:0007669"/>
    <property type="project" value="UniProtKB-EC"/>
</dbReference>
<dbReference type="InterPro" id="IPR050855">
    <property type="entry name" value="NDM-1-like"/>
</dbReference>
<reference evidence="13" key="1">
    <citation type="submission" date="2021-01" db="EMBL/GenBank/DDBJ databases">
        <title>Whole genome shotgun sequence of Virgisporangium ochraceum NBRC 16418.</title>
        <authorList>
            <person name="Komaki H."/>
            <person name="Tamura T."/>
        </authorList>
    </citation>
    <scope>NUCLEOTIDE SEQUENCE</scope>
    <source>
        <strain evidence="13">NBRC 16418</strain>
    </source>
</reference>
<dbReference type="Gene3D" id="3.60.15.10">
    <property type="entry name" value="Ribonuclease Z/Hydroxyacylglutathione hydrolase-like"/>
    <property type="match status" value="1"/>
</dbReference>
<dbReference type="InterPro" id="IPR036866">
    <property type="entry name" value="RibonucZ/Hydroxyglut_hydro"/>
</dbReference>
<dbReference type="EMBL" id="BOPH01000083">
    <property type="protein sequence ID" value="GIJ70898.1"/>
    <property type="molecule type" value="Genomic_DNA"/>
</dbReference>
<feature type="domain" description="Metallo-beta-lactamase" evidence="12">
    <location>
        <begin position="15"/>
        <end position="204"/>
    </location>
</feature>
<keyword evidence="8" id="KW-0574">Periplasm</keyword>
<comment type="caution">
    <text evidence="13">The sequence shown here is derived from an EMBL/GenBank/DDBJ whole genome shotgun (WGS) entry which is preliminary data.</text>
</comment>
<evidence type="ECO:0000256" key="7">
    <source>
        <dbReference type="ARBA" id="ARBA00022729"/>
    </source>
</evidence>